<evidence type="ECO:0000259" key="1">
    <source>
        <dbReference type="Pfam" id="PF06985"/>
    </source>
</evidence>
<accession>A0AAN6E5C8</accession>
<reference evidence="2" key="1">
    <citation type="journal article" date="2022" name="bioRxiv">
        <title>Deciphering the potential niche of two novel black yeast fungi from a biological soil crust based on their genomes, phenotypes, and melanin regulation.</title>
        <authorList>
            <consortium name="DOE Joint Genome Institute"/>
            <person name="Carr E.C."/>
            <person name="Barton Q."/>
            <person name="Grambo S."/>
            <person name="Sullivan M."/>
            <person name="Renfro C.M."/>
            <person name="Kuo A."/>
            <person name="Pangilinan J."/>
            <person name="Lipzen A."/>
            <person name="Keymanesh K."/>
            <person name="Savage E."/>
            <person name="Barry K."/>
            <person name="Grigoriev I.V."/>
            <person name="Riekhof W.R."/>
            <person name="Harris S.S."/>
        </authorList>
    </citation>
    <scope>NUCLEOTIDE SEQUENCE</scope>
    <source>
        <strain evidence="2">JF 03-4F</strain>
    </source>
</reference>
<dbReference type="Proteomes" id="UP001203852">
    <property type="component" value="Unassembled WGS sequence"/>
</dbReference>
<feature type="domain" description="Heterokaryon incompatibility" evidence="1">
    <location>
        <begin position="1"/>
        <end position="152"/>
    </location>
</feature>
<dbReference type="EMBL" id="MU404351">
    <property type="protein sequence ID" value="KAI1617118.1"/>
    <property type="molecule type" value="Genomic_DNA"/>
</dbReference>
<sequence>MLWVDALCINQNDSAEKSEQIPLMKEIYKHALRVIVWLGPSSEATETAFEIAEVLAVLWACRTAVGMNVNERFDVHDRSVLDNAEVFDISKDGIWTLTDSLPHERLSKTCQRLRRLGLHGSRAFDLDNQTGWAAYEDLLDNSIFPRAWIVKELAVAQVAQVHSGTFTLPWDVFCYAFKARKLLSFQKWCSSKDGANAYAISNVERTDLAMIMGHFEYSKATDPRDYIYAALGLVKSNGSLGPNAGVVPDYDKQVEEVYLEAATHMIAESRSLFLWERNVHTSRKVFRNLPTWVPDWSVSMLTVPPKINPWYCYFPGQHTVVGRRLFVNAHLLDEICFIISVENMQDFPGPMTEVIRLFENVGWGPFDAYRGQPFQASVSSPQDSSITHEQPLHNHFLNLKALWCALTCSGFNFIESVPPTLPLFLAWWYDESWHRIHQSKTCPHNLSRQYLDWEQAAGLLADSRVFDHYPEIRWGEDLFFTKSGYFGRSDKGVAKQGHQVAVLGGALHPAIIT</sequence>
<gene>
    <name evidence="2" type="ORF">EDD36DRAFT_415993</name>
</gene>
<dbReference type="PANTHER" id="PTHR24148">
    <property type="entry name" value="ANKYRIN REPEAT DOMAIN-CONTAINING PROTEIN 39 HOMOLOG-RELATED"/>
    <property type="match status" value="1"/>
</dbReference>
<dbReference type="InterPro" id="IPR010730">
    <property type="entry name" value="HET"/>
</dbReference>
<protein>
    <submittedName>
        <fullName evidence="2">Heterokaryon incompatibility protein-domain-containing protein</fullName>
    </submittedName>
</protein>
<evidence type="ECO:0000313" key="2">
    <source>
        <dbReference type="EMBL" id="KAI1617118.1"/>
    </source>
</evidence>
<dbReference type="AlphaFoldDB" id="A0AAN6E5C8"/>
<keyword evidence="3" id="KW-1185">Reference proteome</keyword>
<organism evidence="2 3">
    <name type="scientific">Exophiala viscosa</name>
    <dbReference type="NCBI Taxonomy" id="2486360"/>
    <lineage>
        <taxon>Eukaryota</taxon>
        <taxon>Fungi</taxon>
        <taxon>Dikarya</taxon>
        <taxon>Ascomycota</taxon>
        <taxon>Pezizomycotina</taxon>
        <taxon>Eurotiomycetes</taxon>
        <taxon>Chaetothyriomycetidae</taxon>
        <taxon>Chaetothyriales</taxon>
        <taxon>Herpotrichiellaceae</taxon>
        <taxon>Exophiala</taxon>
    </lineage>
</organism>
<proteinExistence type="predicted"/>
<dbReference type="Pfam" id="PF06985">
    <property type="entry name" value="HET"/>
    <property type="match status" value="1"/>
</dbReference>
<comment type="caution">
    <text evidence="2">The sequence shown here is derived from an EMBL/GenBank/DDBJ whole genome shotgun (WGS) entry which is preliminary data.</text>
</comment>
<name>A0AAN6E5C8_9EURO</name>
<dbReference type="PANTHER" id="PTHR24148:SF64">
    <property type="entry name" value="HETEROKARYON INCOMPATIBILITY DOMAIN-CONTAINING PROTEIN"/>
    <property type="match status" value="1"/>
</dbReference>
<dbReference type="InterPro" id="IPR052895">
    <property type="entry name" value="HetReg/Transcr_Mod"/>
</dbReference>
<evidence type="ECO:0000313" key="3">
    <source>
        <dbReference type="Proteomes" id="UP001203852"/>
    </source>
</evidence>